<comment type="caution">
    <text evidence="1">The sequence shown here is derived from an EMBL/GenBank/DDBJ whole genome shotgun (WGS) entry which is preliminary data.</text>
</comment>
<dbReference type="AlphaFoldDB" id="A0ABD0J3W0"/>
<protein>
    <recommendedName>
        <fullName evidence="3">Secreted protein</fullName>
    </recommendedName>
</protein>
<keyword evidence="2" id="KW-1185">Reference proteome</keyword>
<evidence type="ECO:0000313" key="1">
    <source>
        <dbReference type="EMBL" id="KAK7455353.1"/>
    </source>
</evidence>
<accession>A0ABD0J3W0</accession>
<organism evidence="1 2">
    <name type="scientific">Batillaria attramentaria</name>
    <dbReference type="NCBI Taxonomy" id="370345"/>
    <lineage>
        <taxon>Eukaryota</taxon>
        <taxon>Metazoa</taxon>
        <taxon>Spiralia</taxon>
        <taxon>Lophotrochozoa</taxon>
        <taxon>Mollusca</taxon>
        <taxon>Gastropoda</taxon>
        <taxon>Caenogastropoda</taxon>
        <taxon>Sorbeoconcha</taxon>
        <taxon>Cerithioidea</taxon>
        <taxon>Batillariidae</taxon>
        <taxon>Batillaria</taxon>
    </lineage>
</organism>
<evidence type="ECO:0000313" key="2">
    <source>
        <dbReference type="Proteomes" id="UP001519460"/>
    </source>
</evidence>
<sequence>MTFCVIFLHAAHGFDCTRITIQQVRKSPPNERSLSKCDSKSQVTTRNFPEFLDIPRFPKAIRMGSGQGR</sequence>
<name>A0ABD0J3W0_9CAEN</name>
<proteinExistence type="predicted"/>
<evidence type="ECO:0008006" key="3">
    <source>
        <dbReference type="Google" id="ProtNLM"/>
    </source>
</evidence>
<reference evidence="1 2" key="1">
    <citation type="journal article" date="2023" name="Sci. Data">
        <title>Genome assembly of the Korean intertidal mud-creeper Batillaria attramentaria.</title>
        <authorList>
            <person name="Patra A.K."/>
            <person name="Ho P.T."/>
            <person name="Jun S."/>
            <person name="Lee S.J."/>
            <person name="Kim Y."/>
            <person name="Won Y.J."/>
        </authorList>
    </citation>
    <scope>NUCLEOTIDE SEQUENCE [LARGE SCALE GENOMIC DNA]</scope>
    <source>
        <strain evidence="1">Wonlab-2016</strain>
    </source>
</reference>
<gene>
    <name evidence="1" type="ORF">BaRGS_00039474</name>
</gene>
<dbReference type="Proteomes" id="UP001519460">
    <property type="component" value="Unassembled WGS sequence"/>
</dbReference>
<feature type="non-terminal residue" evidence="1">
    <location>
        <position position="69"/>
    </location>
</feature>
<dbReference type="EMBL" id="JACVVK020000692">
    <property type="protein sequence ID" value="KAK7455353.1"/>
    <property type="molecule type" value="Genomic_DNA"/>
</dbReference>